<evidence type="ECO:0000313" key="1">
    <source>
        <dbReference type="EMBL" id="SVC70386.1"/>
    </source>
</evidence>
<name>A0A382PAW9_9ZZZZ</name>
<dbReference type="EMBL" id="UINC01106025">
    <property type="protein sequence ID" value="SVC70386.1"/>
    <property type="molecule type" value="Genomic_DNA"/>
</dbReference>
<proteinExistence type="predicted"/>
<protein>
    <submittedName>
        <fullName evidence="1">Uncharacterized protein</fullName>
    </submittedName>
</protein>
<reference evidence="1" key="1">
    <citation type="submission" date="2018-05" db="EMBL/GenBank/DDBJ databases">
        <authorList>
            <person name="Lanie J.A."/>
            <person name="Ng W.-L."/>
            <person name="Kazmierczak K.M."/>
            <person name="Andrzejewski T.M."/>
            <person name="Davidsen T.M."/>
            <person name="Wayne K.J."/>
            <person name="Tettelin H."/>
            <person name="Glass J.I."/>
            <person name="Rusch D."/>
            <person name="Podicherti R."/>
            <person name="Tsui H.-C.T."/>
            <person name="Winkler M.E."/>
        </authorList>
    </citation>
    <scope>NUCLEOTIDE SEQUENCE</scope>
</reference>
<organism evidence="1">
    <name type="scientific">marine metagenome</name>
    <dbReference type="NCBI Taxonomy" id="408172"/>
    <lineage>
        <taxon>unclassified sequences</taxon>
        <taxon>metagenomes</taxon>
        <taxon>ecological metagenomes</taxon>
    </lineage>
</organism>
<gene>
    <name evidence="1" type="ORF">METZ01_LOCUS323240</name>
</gene>
<feature type="non-terminal residue" evidence="1">
    <location>
        <position position="1"/>
    </location>
</feature>
<dbReference type="AlphaFoldDB" id="A0A382PAW9"/>
<sequence length="41" mass="4807">CHVTGLRETEVDENYACRPATGLRRDWSNNPAEFKWRSELV</sequence>
<accession>A0A382PAW9</accession>